<dbReference type="PANTHER" id="PTHR30087">
    <property type="entry name" value="INNER MEMBRANE PROTEIN"/>
    <property type="match status" value="1"/>
</dbReference>
<dbReference type="Pfam" id="PF04463">
    <property type="entry name" value="2-thiour_desulf"/>
    <property type="match status" value="1"/>
</dbReference>
<sequence length="320" mass="36632">MEGPSRPKLGISSCLLGNPVRFDGGHKRSDYVTAKLANYFDFSSFCPEQAIGLPTPRQPIRLVAENSDAEVRAVHVRDYSVEHTKDLHQYAATVIKKMAGFSGYIVKKDSPSCGMERVKVYEKDNAPAERRGVGIFTAKLMLDLPGFPIEEEGRLNDPRLRENFITRVFTMFRWQELLRRGLTKKSLVEFHTRHKFLLLAHHEITYRKLGRLLADLGSVSVDVIATSYIKLLMTGLCHLANPRKHANVLMHIMGFLKDQMSADEKVELLGLIDDHRTGLVPVIVPLTLLNHFLRRYPQNYIVKQYYLEPHPRELMLRNVI</sequence>
<dbReference type="AlphaFoldDB" id="A0Y8N8"/>
<comment type="caution">
    <text evidence="2">The sequence shown here is derived from an EMBL/GenBank/DDBJ whole genome shotgun (WGS) entry which is preliminary data.</text>
</comment>
<dbReference type="EMBL" id="AAVT01000001">
    <property type="protein sequence ID" value="EAW32492.1"/>
    <property type="molecule type" value="Genomic_DNA"/>
</dbReference>
<dbReference type="InterPro" id="IPR007553">
    <property type="entry name" value="2-thiour_desulf"/>
</dbReference>
<accession>A0Y8N8</accession>
<dbReference type="InterPro" id="IPR017087">
    <property type="entry name" value="UCP037004"/>
</dbReference>
<reference evidence="2 3" key="1">
    <citation type="journal article" date="2010" name="J. Bacteriol.">
        <title>Genome sequence of the oligotrophic marine Gammaproteobacterium HTCC2143, isolated from the Oregon Coast.</title>
        <authorList>
            <person name="Oh H.M."/>
            <person name="Kang I."/>
            <person name="Ferriera S."/>
            <person name="Giovannoni S.J."/>
            <person name="Cho J.C."/>
        </authorList>
    </citation>
    <scope>NUCLEOTIDE SEQUENCE [LARGE SCALE GENOMIC DNA]</scope>
    <source>
        <strain evidence="2 3">HTCC2143</strain>
    </source>
</reference>
<dbReference type="InterPro" id="IPR013560">
    <property type="entry name" value="DUF1722"/>
</dbReference>
<dbReference type="PIRSF" id="PIRSF037004">
    <property type="entry name" value="UCP037004"/>
    <property type="match status" value="1"/>
</dbReference>
<dbReference type="Pfam" id="PF08349">
    <property type="entry name" value="DUF1722"/>
    <property type="match status" value="1"/>
</dbReference>
<gene>
    <name evidence="2" type="ORF">GP2143_14591</name>
</gene>
<evidence type="ECO:0000259" key="1">
    <source>
        <dbReference type="Pfam" id="PF08349"/>
    </source>
</evidence>
<name>A0Y8N8_9GAMM</name>
<dbReference type="Proteomes" id="UP000004931">
    <property type="component" value="Unassembled WGS sequence"/>
</dbReference>
<evidence type="ECO:0000313" key="2">
    <source>
        <dbReference type="EMBL" id="EAW32492.1"/>
    </source>
</evidence>
<dbReference type="STRING" id="247633.GP2143_14591"/>
<dbReference type="OrthoDB" id="495783at2"/>
<proteinExistence type="predicted"/>
<organism evidence="2 3">
    <name type="scientific">marine gamma proteobacterium HTCC2143</name>
    <dbReference type="NCBI Taxonomy" id="247633"/>
    <lineage>
        <taxon>Bacteria</taxon>
        <taxon>Pseudomonadati</taxon>
        <taxon>Pseudomonadota</taxon>
        <taxon>Gammaproteobacteria</taxon>
        <taxon>Cellvibrionales</taxon>
        <taxon>Spongiibacteraceae</taxon>
        <taxon>BD1-7 clade</taxon>
    </lineage>
</organism>
<dbReference type="eggNOG" id="COG3272">
    <property type="taxonomic scope" value="Bacteria"/>
</dbReference>
<feature type="domain" description="DUF1722" evidence="1">
    <location>
        <begin position="195"/>
        <end position="311"/>
    </location>
</feature>
<keyword evidence="3" id="KW-1185">Reference proteome</keyword>
<protein>
    <recommendedName>
        <fullName evidence="1">DUF1722 domain-containing protein</fullName>
    </recommendedName>
</protein>
<evidence type="ECO:0000313" key="3">
    <source>
        <dbReference type="Proteomes" id="UP000004931"/>
    </source>
</evidence>
<dbReference type="PANTHER" id="PTHR30087:SF0">
    <property type="entry name" value="INNER MEMBRANE PROTEIN"/>
    <property type="match status" value="1"/>
</dbReference>
<dbReference type="eggNOG" id="COG1683">
    <property type="taxonomic scope" value="Bacteria"/>
</dbReference>